<reference evidence="2" key="1">
    <citation type="submission" date="2022-11" db="EMBL/GenBank/DDBJ databases">
        <authorList>
            <person name="Petersen C."/>
        </authorList>
    </citation>
    <scope>NUCLEOTIDE SEQUENCE</scope>
    <source>
        <strain evidence="2">IBT 16849</strain>
    </source>
</reference>
<gene>
    <name evidence="2" type="ORF">N7472_007653</name>
</gene>
<evidence type="ECO:0000313" key="2">
    <source>
        <dbReference type="EMBL" id="KAJ5188639.1"/>
    </source>
</evidence>
<dbReference type="AlphaFoldDB" id="A0A9W9J0Y6"/>
<evidence type="ECO:0000256" key="1">
    <source>
        <dbReference type="SAM" id="Coils"/>
    </source>
</evidence>
<name>A0A9W9J0Y6_9EURO</name>
<keyword evidence="3" id="KW-1185">Reference proteome</keyword>
<keyword evidence="1" id="KW-0175">Coiled coil</keyword>
<accession>A0A9W9J0Y6</accession>
<dbReference type="Proteomes" id="UP001150879">
    <property type="component" value="Unassembled WGS sequence"/>
</dbReference>
<dbReference type="EMBL" id="JAPQKP010000005">
    <property type="protein sequence ID" value="KAJ5188639.1"/>
    <property type="molecule type" value="Genomic_DNA"/>
</dbReference>
<dbReference type="OrthoDB" id="4353690at2759"/>
<organism evidence="2 3">
    <name type="scientific">Penicillium cf. griseofulvum</name>
    <dbReference type="NCBI Taxonomy" id="2972120"/>
    <lineage>
        <taxon>Eukaryota</taxon>
        <taxon>Fungi</taxon>
        <taxon>Dikarya</taxon>
        <taxon>Ascomycota</taxon>
        <taxon>Pezizomycotina</taxon>
        <taxon>Eurotiomycetes</taxon>
        <taxon>Eurotiomycetidae</taxon>
        <taxon>Eurotiales</taxon>
        <taxon>Aspergillaceae</taxon>
        <taxon>Penicillium</taxon>
    </lineage>
</organism>
<sequence>MEKESFTWVDVEGEDGQGERNNLKKLKEQLDTLKNLHEVNRLRQEKSTNQADTYIPLVQKVAALEEDVSNLSHSLIQITADLEGAFNTPRQESTKQADPSLIQRLESLEGTVENFQKERSTGEARPNREYILNAWCRAPVPSPIEHNDGWCNYEGDRSSQAQSAGKHNTIYEGDIRADIRTIIAKEGTDPETADRWKTAFLDRYGLQWGVDCCKGNELGDLPIGMIRLFNIRAHVLHGWGGSDTRTKILSICDEWIETWRFTSICIPTRQYSQLCRMYYG</sequence>
<reference evidence="2" key="2">
    <citation type="journal article" date="2023" name="IMA Fungus">
        <title>Comparative genomic study of the Penicillium genus elucidates a diverse pangenome and 15 lateral gene transfer events.</title>
        <authorList>
            <person name="Petersen C."/>
            <person name="Sorensen T."/>
            <person name="Nielsen M.R."/>
            <person name="Sondergaard T.E."/>
            <person name="Sorensen J.L."/>
            <person name="Fitzpatrick D.A."/>
            <person name="Frisvad J.C."/>
            <person name="Nielsen K.L."/>
        </authorList>
    </citation>
    <scope>NUCLEOTIDE SEQUENCE</scope>
    <source>
        <strain evidence="2">IBT 16849</strain>
    </source>
</reference>
<comment type="caution">
    <text evidence="2">The sequence shown here is derived from an EMBL/GenBank/DDBJ whole genome shotgun (WGS) entry which is preliminary data.</text>
</comment>
<evidence type="ECO:0000313" key="3">
    <source>
        <dbReference type="Proteomes" id="UP001150879"/>
    </source>
</evidence>
<feature type="coiled-coil region" evidence="1">
    <location>
        <begin position="16"/>
        <end position="43"/>
    </location>
</feature>
<protein>
    <submittedName>
        <fullName evidence="2">Uncharacterized protein</fullName>
    </submittedName>
</protein>
<proteinExistence type="predicted"/>